<dbReference type="InterPro" id="IPR036426">
    <property type="entry name" value="Bulb-type_lectin_dom_sf"/>
</dbReference>
<dbReference type="SMART" id="SM00108">
    <property type="entry name" value="B_lectin"/>
    <property type="match status" value="1"/>
</dbReference>
<dbReference type="AlphaFoldDB" id="A0A2R6QLP8"/>
<dbReference type="InterPro" id="IPR003609">
    <property type="entry name" value="Pan_app"/>
</dbReference>
<evidence type="ECO:0000256" key="4">
    <source>
        <dbReference type="ARBA" id="ARBA00022679"/>
    </source>
</evidence>
<dbReference type="GO" id="GO:0048544">
    <property type="term" value="P:recognition of pollen"/>
    <property type="evidence" value="ECO:0007669"/>
    <property type="project" value="InterPro"/>
</dbReference>
<dbReference type="CDD" id="cd01098">
    <property type="entry name" value="PAN_AP_plant"/>
    <property type="match status" value="1"/>
</dbReference>
<dbReference type="Gene3D" id="3.30.200.20">
    <property type="entry name" value="Phosphorylase Kinase, domain 1"/>
    <property type="match status" value="1"/>
</dbReference>
<comment type="catalytic activity">
    <reaction evidence="17 18">
        <text>L-seryl-[protein] + ATP = O-phospho-L-seryl-[protein] + ADP + H(+)</text>
        <dbReference type="Rhea" id="RHEA:17989"/>
        <dbReference type="Rhea" id="RHEA-COMP:9863"/>
        <dbReference type="Rhea" id="RHEA-COMP:11604"/>
        <dbReference type="ChEBI" id="CHEBI:15378"/>
        <dbReference type="ChEBI" id="CHEBI:29999"/>
        <dbReference type="ChEBI" id="CHEBI:30616"/>
        <dbReference type="ChEBI" id="CHEBI:83421"/>
        <dbReference type="ChEBI" id="CHEBI:456216"/>
        <dbReference type="EC" id="2.7.11.1"/>
    </reaction>
</comment>
<comment type="subcellular location">
    <subcellularLocation>
        <location evidence="1">Cell membrane</location>
        <topology evidence="1">Single-pass type I membrane protein</topology>
    </subcellularLocation>
</comment>
<protein>
    <recommendedName>
        <fullName evidence="18">Receptor-like serine/threonine-protein kinase</fullName>
        <ecNumber evidence="18">2.7.11.1</ecNumber>
    </recommendedName>
</protein>
<dbReference type="FunFam" id="2.90.10.10:FF:000001">
    <property type="entry name" value="G-type lectin S-receptor-like serine/threonine-protein kinase"/>
    <property type="match status" value="1"/>
</dbReference>
<evidence type="ECO:0000313" key="25">
    <source>
        <dbReference type="Proteomes" id="UP000241394"/>
    </source>
</evidence>
<dbReference type="Pfam" id="PF01453">
    <property type="entry name" value="B_lectin"/>
    <property type="match status" value="1"/>
</dbReference>
<dbReference type="GO" id="GO:0045087">
    <property type="term" value="P:innate immune response"/>
    <property type="evidence" value="ECO:0007669"/>
    <property type="project" value="UniProtKB-ARBA"/>
</dbReference>
<dbReference type="GO" id="GO:0106310">
    <property type="term" value="F:protein serine kinase activity"/>
    <property type="evidence" value="ECO:0007669"/>
    <property type="project" value="RHEA"/>
</dbReference>
<comment type="catalytic activity">
    <reaction evidence="16 18">
        <text>L-threonyl-[protein] + ATP = O-phospho-L-threonyl-[protein] + ADP + H(+)</text>
        <dbReference type="Rhea" id="RHEA:46608"/>
        <dbReference type="Rhea" id="RHEA-COMP:11060"/>
        <dbReference type="Rhea" id="RHEA-COMP:11605"/>
        <dbReference type="ChEBI" id="CHEBI:15378"/>
        <dbReference type="ChEBI" id="CHEBI:30013"/>
        <dbReference type="ChEBI" id="CHEBI:30616"/>
        <dbReference type="ChEBI" id="CHEBI:61977"/>
        <dbReference type="ChEBI" id="CHEBI:456216"/>
        <dbReference type="EC" id="2.7.11.1"/>
    </reaction>
</comment>
<feature type="domain" description="Protein kinase" evidence="21">
    <location>
        <begin position="529"/>
        <end position="814"/>
    </location>
</feature>
<organism evidence="24 25">
    <name type="scientific">Actinidia chinensis var. chinensis</name>
    <name type="common">Chinese soft-hair kiwi</name>
    <dbReference type="NCBI Taxonomy" id="1590841"/>
    <lineage>
        <taxon>Eukaryota</taxon>
        <taxon>Viridiplantae</taxon>
        <taxon>Streptophyta</taxon>
        <taxon>Embryophyta</taxon>
        <taxon>Tracheophyta</taxon>
        <taxon>Spermatophyta</taxon>
        <taxon>Magnoliopsida</taxon>
        <taxon>eudicotyledons</taxon>
        <taxon>Gunneridae</taxon>
        <taxon>Pentapetalae</taxon>
        <taxon>asterids</taxon>
        <taxon>Ericales</taxon>
        <taxon>Actinidiaceae</taxon>
        <taxon>Actinidia</taxon>
    </lineage>
</organism>
<dbReference type="STRING" id="1590841.A0A2R6QLP8"/>
<evidence type="ECO:0000256" key="14">
    <source>
        <dbReference type="ARBA" id="ARBA00023170"/>
    </source>
</evidence>
<accession>A0A2R6QLP8</accession>
<dbReference type="PANTHER" id="PTHR27002">
    <property type="entry name" value="RECEPTOR-LIKE SERINE/THREONINE-PROTEIN KINASE SD1-8"/>
    <property type="match status" value="1"/>
</dbReference>
<evidence type="ECO:0000259" key="22">
    <source>
        <dbReference type="PROSITE" id="PS50927"/>
    </source>
</evidence>
<evidence type="ECO:0000256" key="10">
    <source>
        <dbReference type="ARBA" id="ARBA00022840"/>
    </source>
</evidence>
<keyword evidence="10 18" id="KW-0067">ATP-binding</keyword>
<evidence type="ECO:0000256" key="16">
    <source>
        <dbReference type="ARBA" id="ARBA00047899"/>
    </source>
</evidence>
<evidence type="ECO:0000256" key="7">
    <source>
        <dbReference type="ARBA" id="ARBA00022734"/>
    </source>
</evidence>
<dbReference type="PROSITE" id="PS50948">
    <property type="entry name" value="PAN"/>
    <property type="match status" value="1"/>
</dbReference>
<dbReference type="FunFam" id="1.10.510.10:FF:000345">
    <property type="entry name" value="G-type lectin S-receptor-like serine/threonine-protein kinase"/>
    <property type="match status" value="1"/>
</dbReference>
<dbReference type="Pfam" id="PF00954">
    <property type="entry name" value="S_locus_glycop"/>
    <property type="match status" value="1"/>
</dbReference>
<dbReference type="GO" id="GO:0005524">
    <property type="term" value="F:ATP binding"/>
    <property type="evidence" value="ECO:0007669"/>
    <property type="project" value="UniProtKB-KW"/>
</dbReference>
<keyword evidence="25" id="KW-1185">Reference proteome</keyword>
<keyword evidence="8 18" id="KW-0547">Nucleotide-binding</keyword>
<evidence type="ECO:0000256" key="9">
    <source>
        <dbReference type="ARBA" id="ARBA00022777"/>
    </source>
</evidence>
<reference evidence="25" key="2">
    <citation type="journal article" date="2018" name="BMC Genomics">
        <title>A manually annotated Actinidia chinensis var. chinensis (kiwifruit) genome highlights the challenges associated with draft genomes and gene prediction in plants.</title>
        <authorList>
            <person name="Pilkington S.M."/>
            <person name="Crowhurst R."/>
            <person name="Hilario E."/>
            <person name="Nardozza S."/>
            <person name="Fraser L."/>
            <person name="Peng Y."/>
            <person name="Gunaseelan K."/>
            <person name="Simpson R."/>
            <person name="Tahir J."/>
            <person name="Deroles S.C."/>
            <person name="Templeton K."/>
            <person name="Luo Z."/>
            <person name="Davy M."/>
            <person name="Cheng C."/>
            <person name="McNeilage M."/>
            <person name="Scaglione D."/>
            <person name="Liu Y."/>
            <person name="Zhang Q."/>
            <person name="Datson P."/>
            <person name="De Silva N."/>
            <person name="Gardiner S.E."/>
            <person name="Bassett H."/>
            <person name="Chagne D."/>
            <person name="McCallum J."/>
            <person name="Dzierzon H."/>
            <person name="Deng C."/>
            <person name="Wang Y.Y."/>
            <person name="Barron L."/>
            <person name="Manako K."/>
            <person name="Bowen J."/>
            <person name="Foster T.M."/>
            <person name="Erridge Z.A."/>
            <person name="Tiffin H."/>
            <person name="Waite C.N."/>
            <person name="Davies K.M."/>
            <person name="Grierson E.P."/>
            <person name="Laing W.A."/>
            <person name="Kirk R."/>
            <person name="Chen X."/>
            <person name="Wood M."/>
            <person name="Montefiori M."/>
            <person name="Brummell D.A."/>
            <person name="Schwinn K.E."/>
            <person name="Catanach A."/>
            <person name="Fullerton C."/>
            <person name="Li D."/>
            <person name="Meiyalaghan S."/>
            <person name="Nieuwenhuizen N."/>
            <person name="Read N."/>
            <person name="Prakash R."/>
            <person name="Hunter D."/>
            <person name="Zhang H."/>
            <person name="McKenzie M."/>
            <person name="Knabel M."/>
            <person name="Harris A."/>
            <person name="Allan A.C."/>
            <person name="Gleave A."/>
            <person name="Chen A."/>
            <person name="Janssen B.J."/>
            <person name="Plunkett B."/>
            <person name="Ampomah-Dwamena C."/>
            <person name="Voogd C."/>
            <person name="Leif D."/>
            <person name="Lafferty D."/>
            <person name="Souleyre E.J.F."/>
            <person name="Varkonyi-Gasic E."/>
            <person name="Gambi F."/>
            <person name="Hanley J."/>
            <person name="Yao J.L."/>
            <person name="Cheung J."/>
            <person name="David K.M."/>
            <person name="Warren B."/>
            <person name="Marsh K."/>
            <person name="Snowden K.C."/>
            <person name="Lin-Wang K."/>
            <person name="Brian L."/>
            <person name="Martinez-Sanchez M."/>
            <person name="Wang M."/>
            <person name="Ileperuma N."/>
            <person name="Macnee N."/>
            <person name="Campin R."/>
            <person name="McAtee P."/>
            <person name="Drummond R.S.M."/>
            <person name="Espley R.V."/>
            <person name="Ireland H.S."/>
            <person name="Wu R."/>
            <person name="Atkinson R.G."/>
            <person name="Karunairetnam S."/>
            <person name="Bulley S."/>
            <person name="Chunkath S."/>
            <person name="Hanley Z."/>
            <person name="Storey R."/>
            <person name="Thrimawithana A.H."/>
            <person name="Thomson S."/>
            <person name="David C."/>
            <person name="Testolin R."/>
            <person name="Huang H."/>
            <person name="Hellens R.P."/>
            <person name="Schaffer R.J."/>
        </authorList>
    </citation>
    <scope>NUCLEOTIDE SEQUENCE [LARGE SCALE GENOMIC DNA]</scope>
    <source>
        <strain evidence="25">cv. Red5</strain>
    </source>
</reference>
<keyword evidence="15" id="KW-0325">Glycoprotein</keyword>
<dbReference type="PROSITE" id="PS00108">
    <property type="entry name" value="PROTEIN_KINASE_ST"/>
    <property type="match status" value="1"/>
</dbReference>
<dbReference type="InterPro" id="IPR008271">
    <property type="entry name" value="Ser/Thr_kinase_AS"/>
</dbReference>
<evidence type="ECO:0000256" key="11">
    <source>
        <dbReference type="ARBA" id="ARBA00022989"/>
    </source>
</evidence>
<evidence type="ECO:0000256" key="15">
    <source>
        <dbReference type="ARBA" id="ARBA00023180"/>
    </source>
</evidence>
<keyword evidence="11 19" id="KW-1133">Transmembrane helix</keyword>
<dbReference type="PROSITE" id="PS50011">
    <property type="entry name" value="PROTEIN_KINASE_DOM"/>
    <property type="match status" value="1"/>
</dbReference>
<keyword evidence="6 20" id="KW-0732">Signal</keyword>
<dbReference type="PROSITE" id="PS50927">
    <property type="entry name" value="BULB_LECTIN"/>
    <property type="match status" value="1"/>
</dbReference>
<gene>
    <name evidence="24" type="ORF">CEY00_Acc17409</name>
</gene>
<feature type="chain" id="PRO_5015321632" description="Receptor-like serine/threonine-protein kinase" evidence="20">
    <location>
        <begin position="30"/>
        <end position="842"/>
    </location>
</feature>
<evidence type="ECO:0000256" key="6">
    <source>
        <dbReference type="ARBA" id="ARBA00022729"/>
    </source>
</evidence>
<dbReference type="CDD" id="cd14066">
    <property type="entry name" value="STKc_IRAK"/>
    <property type="match status" value="1"/>
</dbReference>
<dbReference type="EC" id="2.7.11.1" evidence="18"/>
<dbReference type="GO" id="GO:0030246">
    <property type="term" value="F:carbohydrate binding"/>
    <property type="evidence" value="ECO:0007669"/>
    <property type="project" value="UniProtKB-KW"/>
</dbReference>
<dbReference type="Gene3D" id="2.90.10.10">
    <property type="entry name" value="Bulb-type lectin domain"/>
    <property type="match status" value="1"/>
</dbReference>
<dbReference type="InterPro" id="IPR024171">
    <property type="entry name" value="SRK-like_kinase"/>
</dbReference>
<evidence type="ECO:0000256" key="5">
    <source>
        <dbReference type="ARBA" id="ARBA00022692"/>
    </source>
</evidence>
<dbReference type="InterPro" id="IPR021820">
    <property type="entry name" value="S-locus_recpt_kinase_C"/>
</dbReference>
<dbReference type="InParanoid" id="A0A2R6QLP8"/>
<keyword evidence="9 18" id="KW-0418">Kinase</keyword>
<dbReference type="PANTHER" id="PTHR27002:SF422">
    <property type="entry name" value="RECEPTOR-LIKE SERINE_THREONINE-PROTEIN KINASE"/>
    <property type="match status" value="1"/>
</dbReference>
<dbReference type="FunFam" id="3.30.200.20:FF:000195">
    <property type="entry name" value="G-type lectin S-receptor-like serine/threonine-protein kinase"/>
    <property type="match status" value="1"/>
</dbReference>
<dbReference type="OMA" id="MQFYAGG"/>
<evidence type="ECO:0000313" key="24">
    <source>
        <dbReference type="EMBL" id="PSS10315.1"/>
    </source>
</evidence>
<dbReference type="Pfam" id="PF11883">
    <property type="entry name" value="DUF3403"/>
    <property type="match status" value="1"/>
</dbReference>
<keyword evidence="13" id="KW-1015">Disulfide bond</keyword>
<dbReference type="GO" id="GO:0005886">
    <property type="term" value="C:plasma membrane"/>
    <property type="evidence" value="ECO:0007669"/>
    <property type="project" value="UniProtKB-SubCell"/>
</dbReference>
<dbReference type="FunCoup" id="A0A2R6QLP8">
    <property type="interactions" value="328"/>
</dbReference>
<feature type="domain" description="Apple" evidence="23">
    <location>
        <begin position="347"/>
        <end position="433"/>
    </location>
</feature>
<keyword evidence="12 19" id="KW-0472">Membrane</keyword>
<evidence type="ECO:0000256" key="3">
    <source>
        <dbReference type="ARBA" id="ARBA00022527"/>
    </source>
</evidence>
<evidence type="ECO:0000256" key="20">
    <source>
        <dbReference type="SAM" id="SignalP"/>
    </source>
</evidence>
<dbReference type="OrthoDB" id="1934880at2759"/>
<dbReference type="GO" id="GO:0004674">
    <property type="term" value="F:protein serine/threonine kinase activity"/>
    <property type="evidence" value="ECO:0007669"/>
    <property type="project" value="UniProtKB-KW"/>
</dbReference>
<keyword evidence="14 24" id="KW-0675">Receptor</keyword>
<evidence type="ECO:0000256" key="1">
    <source>
        <dbReference type="ARBA" id="ARBA00004251"/>
    </source>
</evidence>
<evidence type="ECO:0000256" key="18">
    <source>
        <dbReference type="PIRNR" id="PIRNR000641"/>
    </source>
</evidence>
<evidence type="ECO:0000256" key="2">
    <source>
        <dbReference type="ARBA" id="ARBA00022475"/>
    </source>
</evidence>
<evidence type="ECO:0000256" key="8">
    <source>
        <dbReference type="ARBA" id="ARBA00022741"/>
    </source>
</evidence>
<feature type="domain" description="Bulb-type lectin" evidence="22">
    <location>
        <begin position="30"/>
        <end position="153"/>
    </location>
</feature>
<keyword evidence="4 18" id="KW-0808">Transferase</keyword>
<dbReference type="Gramene" id="PSS10315">
    <property type="protein sequence ID" value="PSS10315"/>
    <property type="gene ID" value="CEY00_Acc17409"/>
</dbReference>
<keyword evidence="3 18" id="KW-0723">Serine/threonine-protein kinase</keyword>
<name>A0A2R6QLP8_ACTCC</name>
<dbReference type="InterPro" id="IPR000719">
    <property type="entry name" value="Prot_kinase_dom"/>
</dbReference>
<dbReference type="InterPro" id="IPR001480">
    <property type="entry name" value="Bulb-type_lectin_dom"/>
</dbReference>
<evidence type="ECO:0000256" key="17">
    <source>
        <dbReference type="ARBA" id="ARBA00048679"/>
    </source>
</evidence>
<dbReference type="InterPro" id="IPR000858">
    <property type="entry name" value="S_locus_glycoprot_dom"/>
</dbReference>
<dbReference type="EMBL" id="NKQK01000015">
    <property type="protein sequence ID" value="PSS10315.1"/>
    <property type="molecule type" value="Genomic_DNA"/>
</dbReference>
<dbReference type="SMART" id="SM00220">
    <property type="entry name" value="S_TKc"/>
    <property type="match status" value="1"/>
</dbReference>
<dbReference type="Gene3D" id="1.10.510.10">
    <property type="entry name" value="Transferase(Phosphotransferase) domain 1"/>
    <property type="match status" value="1"/>
</dbReference>
<dbReference type="CDD" id="cd00028">
    <property type="entry name" value="B_lectin"/>
    <property type="match status" value="1"/>
</dbReference>
<comment type="caution">
    <text evidence="24">The sequence shown here is derived from an EMBL/GenBank/DDBJ whole genome shotgun (WGS) entry which is preliminary data.</text>
</comment>
<dbReference type="PIRSF" id="PIRSF000641">
    <property type="entry name" value="SRK"/>
    <property type="match status" value="1"/>
</dbReference>
<feature type="signal peptide" evidence="20">
    <location>
        <begin position="1"/>
        <end position="29"/>
    </location>
</feature>
<dbReference type="Pfam" id="PF08276">
    <property type="entry name" value="PAN_2"/>
    <property type="match status" value="1"/>
</dbReference>
<keyword evidence="7 24" id="KW-0430">Lectin</keyword>
<evidence type="ECO:0000256" key="12">
    <source>
        <dbReference type="ARBA" id="ARBA00023136"/>
    </source>
</evidence>
<dbReference type="InterPro" id="IPR001245">
    <property type="entry name" value="Ser-Thr/Tyr_kinase_cat_dom"/>
</dbReference>
<evidence type="ECO:0000259" key="23">
    <source>
        <dbReference type="PROSITE" id="PS50948"/>
    </source>
</evidence>
<comment type="similarity">
    <text evidence="18">Belongs to the protein kinase superfamily. Ser/Thr protein kinase family.</text>
</comment>
<dbReference type="Proteomes" id="UP000241394">
    <property type="component" value="Chromosome LG15"/>
</dbReference>
<evidence type="ECO:0000256" key="19">
    <source>
        <dbReference type="SAM" id="Phobius"/>
    </source>
</evidence>
<evidence type="ECO:0000256" key="13">
    <source>
        <dbReference type="ARBA" id="ARBA00023157"/>
    </source>
</evidence>
<feature type="transmembrane region" description="Helical" evidence="19">
    <location>
        <begin position="446"/>
        <end position="467"/>
    </location>
</feature>
<dbReference type="InterPro" id="IPR011009">
    <property type="entry name" value="Kinase-like_dom_sf"/>
</dbReference>
<keyword evidence="5 19" id="KW-0812">Transmembrane</keyword>
<dbReference type="SMART" id="SM00473">
    <property type="entry name" value="PAN_AP"/>
    <property type="match status" value="1"/>
</dbReference>
<proteinExistence type="inferred from homology"/>
<reference evidence="24 25" key="1">
    <citation type="submission" date="2017-07" db="EMBL/GenBank/DDBJ databases">
        <title>An improved, manually edited Actinidia chinensis var. chinensis (kiwifruit) genome highlights the challenges associated with draft genomes and gene prediction in plants.</title>
        <authorList>
            <person name="Pilkington S."/>
            <person name="Crowhurst R."/>
            <person name="Hilario E."/>
            <person name="Nardozza S."/>
            <person name="Fraser L."/>
            <person name="Peng Y."/>
            <person name="Gunaseelan K."/>
            <person name="Simpson R."/>
            <person name="Tahir J."/>
            <person name="Deroles S."/>
            <person name="Templeton K."/>
            <person name="Luo Z."/>
            <person name="Davy M."/>
            <person name="Cheng C."/>
            <person name="Mcneilage M."/>
            <person name="Scaglione D."/>
            <person name="Liu Y."/>
            <person name="Zhang Q."/>
            <person name="Datson P."/>
            <person name="De Silva N."/>
            <person name="Gardiner S."/>
            <person name="Bassett H."/>
            <person name="Chagne D."/>
            <person name="Mccallum J."/>
            <person name="Dzierzon H."/>
            <person name="Deng C."/>
            <person name="Wang Y.-Y."/>
            <person name="Barron N."/>
            <person name="Manako K."/>
            <person name="Bowen J."/>
            <person name="Foster T."/>
            <person name="Erridge Z."/>
            <person name="Tiffin H."/>
            <person name="Waite C."/>
            <person name="Davies K."/>
            <person name="Grierson E."/>
            <person name="Laing W."/>
            <person name="Kirk R."/>
            <person name="Chen X."/>
            <person name="Wood M."/>
            <person name="Montefiori M."/>
            <person name="Brummell D."/>
            <person name="Schwinn K."/>
            <person name="Catanach A."/>
            <person name="Fullerton C."/>
            <person name="Li D."/>
            <person name="Meiyalaghan S."/>
            <person name="Nieuwenhuizen N."/>
            <person name="Read N."/>
            <person name="Prakash R."/>
            <person name="Hunter D."/>
            <person name="Zhang H."/>
            <person name="Mckenzie M."/>
            <person name="Knabel M."/>
            <person name="Harris A."/>
            <person name="Allan A."/>
            <person name="Chen A."/>
            <person name="Janssen B."/>
            <person name="Plunkett B."/>
            <person name="Dwamena C."/>
            <person name="Voogd C."/>
            <person name="Leif D."/>
            <person name="Lafferty D."/>
            <person name="Souleyre E."/>
            <person name="Varkonyi-Gasic E."/>
            <person name="Gambi F."/>
            <person name="Hanley J."/>
            <person name="Yao J.-L."/>
            <person name="Cheung J."/>
            <person name="David K."/>
            <person name="Warren B."/>
            <person name="Marsh K."/>
            <person name="Snowden K."/>
            <person name="Lin-Wang K."/>
            <person name="Brian L."/>
            <person name="Martinez-Sanchez M."/>
            <person name="Wang M."/>
            <person name="Ileperuma N."/>
            <person name="Macnee N."/>
            <person name="Campin R."/>
            <person name="Mcatee P."/>
            <person name="Drummond R."/>
            <person name="Espley R."/>
            <person name="Ireland H."/>
            <person name="Wu R."/>
            <person name="Atkinson R."/>
            <person name="Karunairetnam S."/>
            <person name="Bulley S."/>
            <person name="Chunkath S."/>
            <person name="Hanley Z."/>
            <person name="Storey R."/>
            <person name="Thrimawithana A."/>
            <person name="Thomson S."/>
            <person name="David C."/>
            <person name="Testolin R."/>
        </authorList>
    </citation>
    <scope>NUCLEOTIDE SEQUENCE [LARGE SCALE GENOMIC DNA]</scope>
    <source>
        <strain evidence="25">cv. Red5</strain>
        <tissue evidence="24">Young leaf</tissue>
    </source>
</reference>
<sequence>MGTRKIDAYALLSLVLQLYIVIESQFCVATDTISQSKELSVGETLTSAGQIFELGFFRPGNSDKRYIGIWYKQIPVRKVVWVANREKPLTASDTTYALTIGMDGNLWLVDGNKTIFWSTNVSTPLNNSVAVLLDKGNFVLRDSVSGDSLWESFNQPCNTVLPGMMIGMDSRTGEKLFMSSWKTEDDPFPGIFVAGISPEKPPQAFVQKSSIPYWRSGPWNGLKFVGMPDLHGAYLNGFNFVPQVQQDNQYYFIFTLFNTSYVRIITLTPNGALQFVEWNEGMKDWNPVNDALVSACDVYGACGPFGVCNKNESPICRCLKGFEPKSNKEWGIRNWTSGCMRQTKLLCDKRIANLSSGSGKIDGFWKFRGIKLPDHSIYVPLDDSAQCKLWCLNNCSCLAYAYINGIGCTTWAADLFDIQEFAFGGEDLFLRLANSELGKVGKRVKLIASISVISGIAFLGAMIYGLCRWKANRRGKRYNRNHHIRFSDIFSPTSVAERGNLTRTGIKQQDPSELPMFDLQILVSATNKFNTNNKLGEGGFGPVFKGELEDGQVIAVKKLSRCSGQGVAEFKNEIILISKLQHKNLVRLMGFCAEGEELMIVYEYMPNRSLDTLLFDSTRSARLNWAKRFNIIQGTARGLLYLHRDSCLKIIHRDLKVSNILLDKDMNPKISDFGLARIFQGPQEQANTHRVVGTFGYMAPEYAIGGIFSEKSDVFSFGVLVLEIVSGKKNTNFQIHEEQLSLLGYAWQLWNEGRGLDLMDQELANSFSLSEVMRCIHVGLLCVQDRSADRPTMSDIVLMLSSETDGPQPKQPTFTFHNLLHNSQSNKTSSVNVVTVSAINGR</sequence>
<dbReference type="Pfam" id="PF07714">
    <property type="entry name" value="PK_Tyr_Ser-Thr"/>
    <property type="match status" value="1"/>
</dbReference>
<dbReference type="SUPFAM" id="SSF56112">
    <property type="entry name" value="Protein kinase-like (PK-like)"/>
    <property type="match status" value="1"/>
</dbReference>
<keyword evidence="2" id="KW-1003">Cell membrane</keyword>
<dbReference type="SUPFAM" id="SSF51110">
    <property type="entry name" value="alpha-D-mannose-specific plant lectins"/>
    <property type="match status" value="1"/>
</dbReference>
<evidence type="ECO:0000259" key="21">
    <source>
        <dbReference type="PROSITE" id="PS50011"/>
    </source>
</evidence>